<gene>
    <name evidence="1" type="ORF">H2199_000221</name>
</gene>
<reference evidence="1" key="1">
    <citation type="submission" date="2022-10" db="EMBL/GenBank/DDBJ databases">
        <title>Culturing micro-colonial fungi from biological soil crusts in the Mojave desert and describing Neophaeococcomyces mojavensis, and introducing the new genera and species Taxawa tesnikishii.</title>
        <authorList>
            <person name="Kurbessoian T."/>
            <person name="Stajich J.E."/>
        </authorList>
    </citation>
    <scope>NUCLEOTIDE SEQUENCE</scope>
    <source>
        <strain evidence="1">JES_115</strain>
    </source>
</reference>
<evidence type="ECO:0000313" key="2">
    <source>
        <dbReference type="Proteomes" id="UP001172680"/>
    </source>
</evidence>
<accession>A0ACC2ZPA4</accession>
<comment type="caution">
    <text evidence="1">The sequence shown here is derived from an EMBL/GenBank/DDBJ whole genome shotgun (WGS) entry which is preliminary data.</text>
</comment>
<sequence length="552" mass="61272">MATMSDPQHFMKTSGETDAVWIHTDPYSNRPQFSPLTQDLDTDVCIVGSGISGISIAYELVSRGVNVVMIEARDILSGETSRTSGHLASALDDGYTEIAKKHGDEGAKAAADSHQWALNRVGQISKQLGIECEYRHLPGYEISQYPRGHPKHAEEISGLKEECEKARSLGLNATYEEGFAVKGWDGQIDQRDALVFWDQATFHPTKYCVGVLKWLQQQPNFSCYTRTRMMEIEEKGVEILGLGKKTAKVHTENGHTITCKDAVEATVVPLQKLSVVAEEEYYRTYCIAIRVPKGYIEDCLLYDEADAYKYVRFTPCDEKDDYLVIGGCDHKVGQESTDGRFEELETWVRERFTRAGSVDYKWSGQIFEPVDYMAFIGKNPGKKHTYIVTGDSGNGLTHGVLAGKLIADEITEVPNPWAKLYAPNRKGSIMKSLPSMLSHDVQINLQYKRYGQSDIQDIEDLAPGTGGVINKADLKKPTAVYKDDQGKVHKFSAICPHLHGVICWNNVEKSWDCPVHGSRFSKDGICITGPAKSNLSPADETGAQAQKIAVES</sequence>
<name>A0ACC2ZPA4_9PEZI</name>
<keyword evidence="2" id="KW-1185">Reference proteome</keyword>
<dbReference type="Proteomes" id="UP001172680">
    <property type="component" value="Unassembled WGS sequence"/>
</dbReference>
<evidence type="ECO:0000313" key="1">
    <source>
        <dbReference type="EMBL" id="KAJ9649446.1"/>
    </source>
</evidence>
<dbReference type="EMBL" id="JAPDRP010000001">
    <property type="protein sequence ID" value="KAJ9649446.1"/>
    <property type="molecule type" value="Genomic_DNA"/>
</dbReference>
<proteinExistence type="predicted"/>
<organism evidence="1 2">
    <name type="scientific">Coniosporium tulheliwenetii</name>
    <dbReference type="NCBI Taxonomy" id="3383036"/>
    <lineage>
        <taxon>Eukaryota</taxon>
        <taxon>Fungi</taxon>
        <taxon>Dikarya</taxon>
        <taxon>Ascomycota</taxon>
        <taxon>Pezizomycotina</taxon>
        <taxon>Dothideomycetes</taxon>
        <taxon>Dothideomycetes incertae sedis</taxon>
        <taxon>Coniosporium</taxon>
    </lineage>
</organism>
<protein>
    <submittedName>
        <fullName evidence="1">Uncharacterized protein</fullName>
    </submittedName>
</protein>